<evidence type="ECO:0000313" key="2">
    <source>
        <dbReference type="EMBL" id="GAG32779.1"/>
    </source>
</evidence>
<dbReference type="AlphaFoldDB" id="X0WP52"/>
<dbReference type="EMBL" id="BARS01045445">
    <property type="protein sequence ID" value="GAG32779.1"/>
    <property type="molecule type" value="Genomic_DNA"/>
</dbReference>
<comment type="caution">
    <text evidence="2">The sequence shown here is derived from an EMBL/GenBank/DDBJ whole genome shotgun (WGS) entry which is preliminary data.</text>
</comment>
<accession>X0WP52</accession>
<evidence type="ECO:0000256" key="1">
    <source>
        <dbReference type="SAM" id="MobiDB-lite"/>
    </source>
</evidence>
<name>X0WP52_9ZZZZ</name>
<protein>
    <submittedName>
        <fullName evidence="2">Uncharacterized protein</fullName>
    </submittedName>
</protein>
<gene>
    <name evidence="2" type="ORF">S01H1_68523</name>
</gene>
<feature type="region of interest" description="Disordered" evidence="1">
    <location>
        <begin position="43"/>
        <end position="62"/>
    </location>
</feature>
<organism evidence="2">
    <name type="scientific">marine sediment metagenome</name>
    <dbReference type="NCBI Taxonomy" id="412755"/>
    <lineage>
        <taxon>unclassified sequences</taxon>
        <taxon>metagenomes</taxon>
        <taxon>ecological metagenomes</taxon>
    </lineage>
</organism>
<sequence length="62" mass="6664">MDKLGVDETVDQEALEKKAAEGCPECGAKLEKHGSVVVCPTHGSEPFEAQGDPWQQRKGSPK</sequence>
<reference evidence="2" key="1">
    <citation type="journal article" date="2014" name="Front. Microbiol.">
        <title>High frequency of phylogenetically diverse reductive dehalogenase-homologous genes in deep subseafloor sedimentary metagenomes.</title>
        <authorList>
            <person name="Kawai M."/>
            <person name="Futagami T."/>
            <person name="Toyoda A."/>
            <person name="Takaki Y."/>
            <person name="Nishi S."/>
            <person name="Hori S."/>
            <person name="Arai W."/>
            <person name="Tsubouchi T."/>
            <person name="Morono Y."/>
            <person name="Uchiyama I."/>
            <person name="Ito T."/>
            <person name="Fujiyama A."/>
            <person name="Inagaki F."/>
            <person name="Takami H."/>
        </authorList>
    </citation>
    <scope>NUCLEOTIDE SEQUENCE</scope>
    <source>
        <strain evidence="2">Expedition CK06-06</strain>
    </source>
</reference>
<proteinExistence type="predicted"/>